<dbReference type="Pfam" id="PF13365">
    <property type="entry name" value="Trypsin_2"/>
    <property type="match status" value="1"/>
</dbReference>
<name>A0A238KC73_9RHOB</name>
<dbReference type="InterPro" id="IPR036365">
    <property type="entry name" value="PGBD-like_sf"/>
</dbReference>
<dbReference type="Gene3D" id="2.40.10.10">
    <property type="entry name" value="Trypsin-like serine proteases"/>
    <property type="match status" value="2"/>
</dbReference>
<dbReference type="InterPro" id="IPR036366">
    <property type="entry name" value="PGBDSf"/>
</dbReference>
<sequence length="615" mass="65524">MTQGSNLRIIQKLIGGLVALMLLAQMATAQDDSVFIQVEARTSLNGAQQGVDAYAAKVPDVNGFSLGGGWYGVAIGPYSRPEAQRLLVDMQRRGLIPADAYIEVPRAYGRQFWPVGAQVLDTLNPRPVPEIAAPEIAQPDVSAPVPAPLPEPAPAQVAEAVPAPAPEPEPEPEELDETPRQARASEAALTRDQRKDLQIALKWAGVYTSGIDGAFGRGTRSAMADWQAQNGFDTTGILTTRQRAALFDQYNAILDGMGMANYFDPRTGIALQLPLGALEFDRYEAPFALFKAKGDPDIQVLLISQPGDRKTMNGLYEIMQTLEIVPLDGTRKRDSNGFLLTGENARIVSHTEVGLSRNEIKGFTLIWPAGDEERRSRVLALMQDSWERIDGVLDPRAVTDNGQAVDLVSGLKVRKPRAIASGFFVDNTGAVLTSAATVAGCSRVTLDGVFEAKVISQDDALGIAVLRPEQSLSPRSVAAFRSDTPRLQSEVAVAGYSFGGRLSAPTLTFGTLQDLQGLNGETNIARLSLAALPGDAGGPVFDGGGLVLGMMQDRSDAGTRRLPEDVSFVAKTADVLTFLRAAGVRTQSGGGASIMAPEDLTALAADTTVLVSCWE</sequence>
<dbReference type="EMBL" id="FXYH01000006">
    <property type="protein sequence ID" value="SMX40443.1"/>
    <property type="molecule type" value="Genomic_DNA"/>
</dbReference>
<dbReference type="Pfam" id="PF01471">
    <property type="entry name" value="PG_binding_1"/>
    <property type="match status" value="1"/>
</dbReference>
<feature type="chain" id="PRO_5012556939" evidence="2">
    <location>
        <begin position="30"/>
        <end position="615"/>
    </location>
</feature>
<keyword evidence="5" id="KW-1185">Reference proteome</keyword>
<evidence type="ECO:0000313" key="5">
    <source>
        <dbReference type="Proteomes" id="UP000220836"/>
    </source>
</evidence>
<evidence type="ECO:0000313" key="4">
    <source>
        <dbReference type="EMBL" id="SMX40443.1"/>
    </source>
</evidence>
<feature type="domain" description="Peptidoglycan binding-like" evidence="3">
    <location>
        <begin position="191"/>
        <end position="246"/>
    </location>
</feature>
<organism evidence="4 5">
    <name type="scientific">Pelagimonas varians</name>
    <dbReference type="NCBI Taxonomy" id="696760"/>
    <lineage>
        <taxon>Bacteria</taxon>
        <taxon>Pseudomonadati</taxon>
        <taxon>Pseudomonadota</taxon>
        <taxon>Alphaproteobacteria</taxon>
        <taxon>Rhodobacterales</taxon>
        <taxon>Roseobacteraceae</taxon>
        <taxon>Pelagimonas</taxon>
    </lineage>
</organism>
<dbReference type="InterPro" id="IPR043504">
    <property type="entry name" value="Peptidase_S1_PA_chymotrypsin"/>
</dbReference>
<reference evidence="4 5" key="1">
    <citation type="submission" date="2017-05" db="EMBL/GenBank/DDBJ databases">
        <authorList>
            <person name="Song R."/>
            <person name="Chenine A.L."/>
            <person name="Ruprecht R.M."/>
        </authorList>
    </citation>
    <scope>NUCLEOTIDE SEQUENCE [LARGE SCALE GENOMIC DNA]</scope>
    <source>
        <strain evidence="4 5">CECT 8663</strain>
    </source>
</reference>
<dbReference type="SUPFAM" id="SSF47090">
    <property type="entry name" value="PGBD-like"/>
    <property type="match status" value="1"/>
</dbReference>
<dbReference type="Gene3D" id="1.10.101.10">
    <property type="entry name" value="PGBD-like superfamily/PGBD"/>
    <property type="match status" value="1"/>
</dbReference>
<dbReference type="InterPro" id="IPR002477">
    <property type="entry name" value="Peptidoglycan-bd-like"/>
</dbReference>
<feature type="signal peptide" evidence="2">
    <location>
        <begin position="1"/>
        <end position="29"/>
    </location>
</feature>
<evidence type="ECO:0000256" key="2">
    <source>
        <dbReference type="SAM" id="SignalP"/>
    </source>
</evidence>
<feature type="region of interest" description="Disordered" evidence="1">
    <location>
        <begin position="142"/>
        <end position="189"/>
    </location>
</feature>
<dbReference type="InterPro" id="IPR009003">
    <property type="entry name" value="Peptidase_S1_PA"/>
</dbReference>
<protein>
    <submittedName>
        <fullName evidence="4">Peptidoglycan binding domain protein</fullName>
    </submittedName>
</protein>
<dbReference type="AlphaFoldDB" id="A0A238KC73"/>
<evidence type="ECO:0000256" key="1">
    <source>
        <dbReference type="SAM" id="MobiDB-lite"/>
    </source>
</evidence>
<proteinExistence type="predicted"/>
<keyword evidence="2" id="KW-0732">Signal</keyword>
<gene>
    <name evidence="4" type="ORF">PEV8663_02007</name>
</gene>
<dbReference type="SUPFAM" id="SSF50494">
    <property type="entry name" value="Trypsin-like serine proteases"/>
    <property type="match status" value="1"/>
</dbReference>
<dbReference type="Proteomes" id="UP000220836">
    <property type="component" value="Unassembled WGS sequence"/>
</dbReference>
<accession>A0A238KC73</accession>
<evidence type="ECO:0000259" key="3">
    <source>
        <dbReference type="Pfam" id="PF01471"/>
    </source>
</evidence>